<name>A0A1X0P421_9TRYP</name>
<dbReference type="PANTHER" id="PTHR32343">
    <property type="entry name" value="SERINE/ARGININE-RICH SPLICING FACTOR"/>
    <property type="match status" value="1"/>
</dbReference>
<feature type="domain" description="RRM" evidence="2">
    <location>
        <begin position="360"/>
        <end position="435"/>
    </location>
</feature>
<evidence type="ECO:0000256" key="1">
    <source>
        <dbReference type="PROSITE-ProRule" id="PRU00176"/>
    </source>
</evidence>
<dbReference type="InterPro" id="IPR012677">
    <property type="entry name" value="Nucleotide-bd_a/b_plait_sf"/>
</dbReference>
<dbReference type="InterPro" id="IPR035979">
    <property type="entry name" value="RBD_domain_sf"/>
</dbReference>
<dbReference type="OrthoDB" id="7763451at2759"/>
<evidence type="ECO:0000313" key="3">
    <source>
        <dbReference type="EMBL" id="ORC91615.1"/>
    </source>
</evidence>
<keyword evidence="1" id="KW-0694">RNA-binding</keyword>
<dbReference type="Proteomes" id="UP000192257">
    <property type="component" value="Unassembled WGS sequence"/>
</dbReference>
<dbReference type="SMART" id="SM00360">
    <property type="entry name" value="RRM"/>
    <property type="match status" value="2"/>
</dbReference>
<reference evidence="3 4" key="1">
    <citation type="submission" date="2017-03" db="EMBL/GenBank/DDBJ databases">
        <title>An alternative strategy for trypanosome survival in the mammalian bloodstream revealed through genome and transcriptome analysis of the ubiquitous bovine parasite Trypanosoma (Megatrypanum) theileri.</title>
        <authorList>
            <person name="Kelly S."/>
            <person name="Ivens A."/>
            <person name="Mott A."/>
            <person name="O'Neill E."/>
            <person name="Emms D."/>
            <person name="Macleod O."/>
            <person name="Voorheis P."/>
            <person name="Matthews J."/>
            <person name="Matthews K."/>
            <person name="Carrington M."/>
        </authorList>
    </citation>
    <scope>NUCLEOTIDE SEQUENCE [LARGE SCALE GENOMIC DNA]</scope>
    <source>
        <strain evidence="3">Edinburgh</strain>
    </source>
</reference>
<protein>
    <submittedName>
        <fullName evidence="3">Putative RNA-binding protein</fullName>
    </submittedName>
</protein>
<dbReference type="VEuPathDB" id="TriTrypDB:TM35_000052110"/>
<dbReference type="STRING" id="67003.A0A1X0P421"/>
<dbReference type="Gene3D" id="3.30.70.330">
    <property type="match status" value="1"/>
</dbReference>
<organism evidence="3 4">
    <name type="scientific">Trypanosoma theileri</name>
    <dbReference type="NCBI Taxonomy" id="67003"/>
    <lineage>
        <taxon>Eukaryota</taxon>
        <taxon>Discoba</taxon>
        <taxon>Euglenozoa</taxon>
        <taxon>Kinetoplastea</taxon>
        <taxon>Metakinetoplastina</taxon>
        <taxon>Trypanosomatida</taxon>
        <taxon>Trypanosomatidae</taxon>
        <taxon>Trypanosoma</taxon>
    </lineage>
</organism>
<keyword evidence="4" id="KW-1185">Reference proteome</keyword>
<accession>A0A1X0P421</accession>
<dbReference type="PROSITE" id="PS50102">
    <property type="entry name" value="RRM"/>
    <property type="match status" value="1"/>
</dbReference>
<dbReference type="GeneID" id="39982646"/>
<evidence type="ECO:0000259" key="2">
    <source>
        <dbReference type="PROSITE" id="PS50102"/>
    </source>
</evidence>
<evidence type="ECO:0000313" key="4">
    <source>
        <dbReference type="Proteomes" id="UP000192257"/>
    </source>
</evidence>
<proteinExistence type="predicted"/>
<dbReference type="GO" id="GO:0003723">
    <property type="term" value="F:RNA binding"/>
    <property type="evidence" value="ECO:0007669"/>
    <property type="project" value="UniProtKB-UniRule"/>
</dbReference>
<dbReference type="Pfam" id="PF00076">
    <property type="entry name" value="RRM_1"/>
    <property type="match status" value="1"/>
</dbReference>
<dbReference type="AlphaFoldDB" id="A0A1X0P421"/>
<gene>
    <name evidence="3" type="ORF">TM35_000052110</name>
</gene>
<dbReference type="CDD" id="cd00590">
    <property type="entry name" value="RRM_SF"/>
    <property type="match status" value="2"/>
</dbReference>
<dbReference type="RefSeq" id="XP_028885681.1">
    <property type="nucleotide sequence ID" value="XM_029022866.1"/>
</dbReference>
<dbReference type="SUPFAM" id="SSF54928">
    <property type="entry name" value="RNA-binding domain, RBD"/>
    <property type="match status" value="2"/>
</dbReference>
<dbReference type="PANTHER" id="PTHR32343:SF10">
    <property type="entry name" value="RNA-BINDING REGION RNP-1 DOMAIN-CONTAINING PROTEIN"/>
    <property type="match status" value="1"/>
</dbReference>
<sequence>MQHCFAMFDTRVSPDRPVSPVSSASSAEVTAGHDISTINRTLDVSSIHDDAWLMDVGVRHWIRVTHLDTSTNSKALRCMFYPYGGDEAFLLWDNGVVGYVGFENKCMADLAVEKMDAFIPCRQTQALRVTHVSLEEVLISKSTAPFSNQKSLVQLLYSDCPVSFITQVIECHKQPSSCAVELVDEINRGSSSILSRVLGALAGLKQSWISMEEFREAVTRHLLRHIIAYDSRETGTNCGVMLGELFVMEFLTGDPFHLATRIFERGVHCAAQIDNICAIAHACASMPFPISKASFWAMMGQASLQLDDPLRSTIRTHLRQFQHSTGVFSPVHSNSITPKKSWSANSVNSSSFLLPESKSRTVYISHLPPLLSQKIFMELLTMCGTVNKVRVCRGNGYSTLFAFVEMSTSEEAKATLRLSRMNVLGCSIRVQIARNPIQDAQADDAVVDGSGITTRSCLFGQCVGTLAAAADMGGKSPSK</sequence>
<comment type="caution">
    <text evidence="3">The sequence shown here is derived from an EMBL/GenBank/DDBJ whole genome shotgun (WGS) entry which is preliminary data.</text>
</comment>
<dbReference type="EMBL" id="NBCO01000005">
    <property type="protein sequence ID" value="ORC91615.1"/>
    <property type="molecule type" value="Genomic_DNA"/>
</dbReference>
<dbReference type="InterPro" id="IPR000504">
    <property type="entry name" value="RRM_dom"/>
</dbReference>